<geneLocation type="plasmid" evidence="1 2">
    <name>plas1</name>
</geneLocation>
<dbReference type="Proteomes" id="UP000515297">
    <property type="component" value="Plasmid plas1"/>
</dbReference>
<sequence length="93" mass="10594">MHTAMVHVDQRRVAPETQLRGFVSNISREIAGEHYVTIETRRHGTVRASIPSSERHLVRELRRAHVNVSCHDIRVLRGRDELAFGKICELSAA</sequence>
<gene>
    <name evidence="1" type="ORF">H4O24_15220</name>
</gene>
<dbReference type="RefSeq" id="WP_066849928.1">
    <property type="nucleotide sequence ID" value="NZ_CP019603.1"/>
</dbReference>
<evidence type="ECO:0000313" key="2">
    <source>
        <dbReference type="Proteomes" id="UP000515297"/>
    </source>
</evidence>
<reference evidence="1 2" key="1">
    <citation type="submission" date="2020-08" db="EMBL/GenBank/DDBJ databases">
        <authorList>
            <person name="Liu G."/>
            <person name="Sun C."/>
        </authorList>
    </citation>
    <scope>NUCLEOTIDE SEQUENCE [LARGE SCALE GENOMIC DNA]</scope>
    <source>
        <strain evidence="1 2">OT19</strain>
        <plasmid evidence="1 2">plas1</plasmid>
    </source>
</reference>
<organism evidence="1 2">
    <name type="scientific">Croceicoccus marinus</name>
    <dbReference type="NCBI Taxonomy" id="450378"/>
    <lineage>
        <taxon>Bacteria</taxon>
        <taxon>Pseudomonadati</taxon>
        <taxon>Pseudomonadota</taxon>
        <taxon>Alphaproteobacteria</taxon>
        <taxon>Sphingomonadales</taxon>
        <taxon>Erythrobacteraceae</taxon>
        <taxon>Croceicoccus</taxon>
    </lineage>
</organism>
<protein>
    <submittedName>
        <fullName evidence="1">Uncharacterized protein</fullName>
    </submittedName>
</protein>
<evidence type="ECO:0000313" key="1">
    <source>
        <dbReference type="EMBL" id="QNE07265.1"/>
    </source>
</evidence>
<keyword evidence="1" id="KW-0614">Plasmid</keyword>
<dbReference type="EMBL" id="CP060053">
    <property type="protein sequence ID" value="QNE07265.1"/>
    <property type="molecule type" value="Genomic_DNA"/>
</dbReference>
<proteinExistence type="predicted"/>
<dbReference type="AlphaFoldDB" id="A0A7G6VZV0"/>
<name>A0A7G6VZV0_9SPHN</name>
<accession>A0A7G6VZV0</accession>